<feature type="domain" description="Glycoside hydrolase family 38 central" evidence="5">
    <location>
        <begin position="528"/>
        <end position="606"/>
    </location>
</feature>
<dbReference type="SMART" id="SM00872">
    <property type="entry name" value="Alpha-mann_mid"/>
    <property type="match status" value="1"/>
</dbReference>
<evidence type="ECO:0000259" key="5">
    <source>
        <dbReference type="SMART" id="SM00872"/>
    </source>
</evidence>
<dbReference type="InterPro" id="IPR000602">
    <property type="entry name" value="Glyco_hydro_38_N"/>
</dbReference>
<reference evidence="6 7" key="1">
    <citation type="journal article" date="2020" name="Arch. Microbiol.">
        <title>Bradyrhizobium uaiense sp. nov., a new highly efficient cowpea symbiont.</title>
        <authorList>
            <person name="Cabral Michel D."/>
            <person name="Azarias Guimaraes A."/>
            <person name="Martins da Costa E."/>
            <person name="Soares de Carvalho T."/>
            <person name="Balsanelli E."/>
            <person name="Willems A."/>
            <person name="Maltempi de Souza E."/>
            <person name="de Souza Moreira F.M."/>
        </authorList>
    </citation>
    <scope>NUCLEOTIDE SEQUENCE [LARGE SCALE GENOMIC DNA]</scope>
    <source>
        <strain evidence="6 7">UFLA 03-164</strain>
    </source>
</reference>
<dbReference type="InterPro" id="IPR054723">
    <property type="entry name" value="Ams1-like_N"/>
</dbReference>
<dbReference type="CDD" id="cd10789">
    <property type="entry name" value="GH38N_AMII_ER_cytosolic"/>
    <property type="match status" value="1"/>
</dbReference>
<comment type="caution">
    <text evidence="6">The sequence shown here is derived from an EMBL/GenBank/DDBJ whole genome shotgun (WGS) entry which is preliminary data.</text>
</comment>
<dbReference type="InterPro" id="IPR041147">
    <property type="entry name" value="GH38_C"/>
</dbReference>
<dbReference type="Gene3D" id="2.70.98.30">
    <property type="entry name" value="Golgi alpha-mannosidase II, domain 4"/>
    <property type="match status" value="1"/>
</dbReference>
<dbReference type="Pfam" id="PF17677">
    <property type="entry name" value="Glyco_hydro38C2"/>
    <property type="match status" value="1"/>
</dbReference>
<dbReference type="InterPro" id="IPR011013">
    <property type="entry name" value="Gal_mutarotase_sf_dom"/>
</dbReference>
<proteinExistence type="inferred from homology"/>
<dbReference type="SUPFAM" id="SSF88688">
    <property type="entry name" value="Families 57/38 glycoside transferase middle domain"/>
    <property type="match status" value="1"/>
</dbReference>
<dbReference type="Gene3D" id="1.20.1270.50">
    <property type="entry name" value="Glycoside hydrolase family 38, central domain"/>
    <property type="match status" value="1"/>
</dbReference>
<sequence length="1020" mass="113510">MNETDRESGNPAVARIRGRYPQYTRRRLESFAQRLQQKIHADSVPVTSLEIAGPTERISFAEALDLDYRPVALGETLGPLWATYWVRGVAEVPEAWAGSRVDLYWDSRSEALLWLDGRSSQGLNPGRHTAPLVQPSRGGEAVSFHVEIACNGLFGAFWSDPQAYALVACDLRRFDPEASAFHFDYEVLRQLEADRDPATKSRAYGAVSETAQPALDRTWAGRLLHDLNRVCNIADPAERATWPAAREILNGLLAARNGTIAHEMSAIGHAHLDTAWLWPLAETRRKAQRSFSTAVALMDRYPDFKFACSQAYQYAVIEQTDPDLFARIRAKAAAGQWIPVGGSWIEPDCNLPWGESICRQFLYGQRYFERTFGVRSTVFWNPDVFGYDAQLPQLMQSAGMSRFLTQKLSWNRFTTPPHHSFHWRGLDGTTVLAHFPPADTYNGSVQLAELRYHAANYKDADRSPDALYLFGYGDGGGGADETMLEALQRMKDLQGLPRIQIRTVDNFFDRLAMSAPNLATIEGELYLEYHRGTYTTQSEIKRLNRACEAGLQALEFVAAVATAWRQPAPSAQEIEGLWRTLLVNQFHDIIPGSSIREVYERAEVELAGVAEEANRRTQALLGTLCEGEGWTLVNTLGRARAEIASDPDGVLRHVVAAPFAAGEVKPTDDRVTVAADTDGFMLSNAQLTARIDRTGLVRSLLHIASGRETFASPAARMLLLDDRPLDFEAWDIDPFALETARDATGEVSCEVLSDGGLRGEIRFERGLGRASRLSQVIRLDAGADHLEFETTVDWQERKTALKVMFPVACRASNATYETMFGATERPTHASTDADAAKYEVPGHRWADLAEPDFGVSLFSDCRHGYSAFGNQLALTLLRGSEVPDPQADIGRHRMRYAIYPHQGDWRAADTVGRALCFERPMLWAKGQPRAPLRQSFLTATPANVIIDTIKPAEDGEGWVVRLYESAGVRAAATLDFGVDISSAWISNTLEDRIAVVPTEARRCRLPLRPFQIATLRVFQQ</sequence>
<evidence type="ECO:0000313" key="7">
    <source>
        <dbReference type="Proteomes" id="UP000468531"/>
    </source>
</evidence>
<dbReference type="Pfam" id="PF07748">
    <property type="entry name" value="Glyco_hydro_38C"/>
    <property type="match status" value="1"/>
</dbReference>
<keyword evidence="2" id="KW-0479">Metal-binding</keyword>
<keyword evidence="4" id="KW-0326">Glycosidase</keyword>
<dbReference type="GO" id="GO:0004559">
    <property type="term" value="F:alpha-mannosidase activity"/>
    <property type="evidence" value="ECO:0007669"/>
    <property type="project" value="InterPro"/>
</dbReference>
<dbReference type="AlphaFoldDB" id="A0A6P1BWB1"/>
<evidence type="ECO:0000313" key="6">
    <source>
        <dbReference type="EMBL" id="NEV01971.1"/>
    </source>
</evidence>
<dbReference type="GO" id="GO:0006013">
    <property type="term" value="P:mannose metabolic process"/>
    <property type="evidence" value="ECO:0007669"/>
    <property type="project" value="InterPro"/>
</dbReference>
<dbReference type="InterPro" id="IPR015341">
    <property type="entry name" value="Glyco_hydro_38_cen"/>
</dbReference>
<evidence type="ECO:0000256" key="3">
    <source>
        <dbReference type="ARBA" id="ARBA00022801"/>
    </source>
</evidence>
<dbReference type="GO" id="GO:0009313">
    <property type="term" value="P:oligosaccharide catabolic process"/>
    <property type="evidence" value="ECO:0007669"/>
    <property type="project" value="TreeGrafter"/>
</dbReference>
<gene>
    <name evidence="6" type="ORF">FNJ47_41015</name>
</gene>
<dbReference type="GO" id="GO:0030246">
    <property type="term" value="F:carbohydrate binding"/>
    <property type="evidence" value="ECO:0007669"/>
    <property type="project" value="InterPro"/>
</dbReference>
<dbReference type="RefSeq" id="WP_163161740.1">
    <property type="nucleotide sequence ID" value="NZ_VKHP01000292.1"/>
</dbReference>
<dbReference type="SUPFAM" id="SSF88713">
    <property type="entry name" value="Glycoside hydrolase/deacetylase"/>
    <property type="match status" value="1"/>
</dbReference>
<organism evidence="6 7">
    <name type="scientific">Bradyrhizobium uaiense</name>
    <dbReference type="NCBI Taxonomy" id="2594946"/>
    <lineage>
        <taxon>Bacteria</taxon>
        <taxon>Pseudomonadati</taxon>
        <taxon>Pseudomonadota</taxon>
        <taxon>Alphaproteobacteria</taxon>
        <taxon>Hyphomicrobiales</taxon>
        <taxon>Nitrobacteraceae</taxon>
        <taxon>Bradyrhizobium</taxon>
    </lineage>
</organism>
<name>A0A6P1BWB1_9BRAD</name>
<dbReference type="FunFam" id="3.20.110.10:FF:000002">
    <property type="entry name" value="alpha-mannosidase 2C1 isoform X1"/>
    <property type="match status" value="1"/>
</dbReference>
<protein>
    <submittedName>
        <fullName evidence="6">Alpha-mannosidase</fullName>
    </submittedName>
</protein>
<dbReference type="GO" id="GO:0046872">
    <property type="term" value="F:metal ion binding"/>
    <property type="evidence" value="ECO:0007669"/>
    <property type="project" value="UniProtKB-KW"/>
</dbReference>
<keyword evidence="3" id="KW-0378">Hydrolase</keyword>
<dbReference type="SUPFAM" id="SSF74650">
    <property type="entry name" value="Galactose mutarotase-like"/>
    <property type="match status" value="1"/>
</dbReference>
<dbReference type="Pfam" id="PF01074">
    <property type="entry name" value="Glyco_hydro_38N"/>
    <property type="match status" value="1"/>
</dbReference>
<dbReference type="PANTHER" id="PTHR46017:SF1">
    <property type="entry name" value="ALPHA-MANNOSIDASE 2C1"/>
    <property type="match status" value="1"/>
</dbReference>
<comment type="similarity">
    <text evidence="1">Belongs to the glycosyl hydrolase 38 family.</text>
</comment>
<keyword evidence="7" id="KW-1185">Reference proteome</keyword>
<evidence type="ECO:0000256" key="2">
    <source>
        <dbReference type="ARBA" id="ARBA00022723"/>
    </source>
</evidence>
<dbReference type="Gene3D" id="3.20.110.10">
    <property type="entry name" value="Glycoside hydrolase 38, N terminal domain"/>
    <property type="match status" value="1"/>
</dbReference>
<evidence type="ECO:0000256" key="4">
    <source>
        <dbReference type="ARBA" id="ARBA00023295"/>
    </source>
</evidence>
<dbReference type="FunFam" id="1.20.1270.50:FF:000004">
    <property type="entry name" value="alpha-mannosidase 2C1 isoform X1"/>
    <property type="match status" value="1"/>
</dbReference>
<evidence type="ECO:0000256" key="1">
    <source>
        <dbReference type="ARBA" id="ARBA00009792"/>
    </source>
</evidence>
<dbReference type="Pfam" id="PF22907">
    <property type="entry name" value="Ams1-like_1st"/>
    <property type="match status" value="1"/>
</dbReference>
<dbReference type="InterPro" id="IPR027291">
    <property type="entry name" value="Glyco_hydro_38_N_sf"/>
</dbReference>
<dbReference type="EMBL" id="VKHP01000292">
    <property type="protein sequence ID" value="NEV01971.1"/>
    <property type="molecule type" value="Genomic_DNA"/>
</dbReference>
<dbReference type="Pfam" id="PF09261">
    <property type="entry name" value="Alpha-mann_mid"/>
    <property type="match status" value="1"/>
</dbReference>
<dbReference type="Proteomes" id="UP000468531">
    <property type="component" value="Unassembled WGS sequence"/>
</dbReference>
<dbReference type="PANTHER" id="PTHR46017">
    <property type="entry name" value="ALPHA-MANNOSIDASE 2C1"/>
    <property type="match status" value="1"/>
</dbReference>
<dbReference type="InterPro" id="IPR028995">
    <property type="entry name" value="Glyco_hydro_57/38_cen_sf"/>
</dbReference>
<accession>A0A6P1BWB1</accession>
<dbReference type="InterPro" id="IPR037094">
    <property type="entry name" value="Glyco_hydro_38_cen_sf"/>
</dbReference>
<dbReference type="InterPro" id="IPR011330">
    <property type="entry name" value="Glyco_hydro/deAcase_b/a-brl"/>
</dbReference>
<dbReference type="InterPro" id="IPR011682">
    <property type="entry name" value="Glyco_hydro_38_C"/>
</dbReference>